<proteinExistence type="predicted"/>
<sequence length="247" mass="29070">MEELFWEVHSGLKREAPGSEESTERALKKVILTGEEPVVLDIGCGPGDQTITIAKALRDVKVMAVDTHEPFLDELVKRADNARVLDRIEPLKVSMFDMPFPNEHFDLVWAEGSAYIMGFRNALRSWKRLLREDGFMGLTELSWITERESDEAREFWSKGYPGMKHMDENRKYIEEEGYEIVEMFILPESDWWESYYNPMESRINELKAKYQGMPEKLAVLDGEMEEIRMYRDHSDEYGYVFYLIRKK</sequence>
<dbReference type="EMBL" id="AXUN02000217">
    <property type="protein sequence ID" value="ETA79347.1"/>
    <property type="molecule type" value="Genomic_DNA"/>
</dbReference>
<gene>
    <name evidence="2" type="ORF">T472_0217370</name>
</gene>
<accession>V7I2V2</accession>
<dbReference type="Gene3D" id="3.40.50.150">
    <property type="entry name" value="Vaccinia Virus protein VP39"/>
    <property type="match status" value="1"/>
</dbReference>
<dbReference type="SUPFAM" id="SSF53335">
    <property type="entry name" value="S-adenosyl-L-methionine-dependent methyltransferases"/>
    <property type="match status" value="1"/>
</dbReference>
<feature type="domain" description="Methyltransferase" evidence="1">
    <location>
        <begin position="39"/>
        <end position="134"/>
    </location>
</feature>
<evidence type="ECO:0000313" key="3">
    <source>
        <dbReference type="Proteomes" id="UP000017747"/>
    </source>
</evidence>
<name>V7I2V2_9CLOT</name>
<keyword evidence="3" id="KW-1185">Reference proteome</keyword>
<evidence type="ECO:0000259" key="1">
    <source>
        <dbReference type="Pfam" id="PF13649"/>
    </source>
</evidence>
<keyword evidence="2" id="KW-0489">Methyltransferase</keyword>
<dbReference type="Proteomes" id="UP000017747">
    <property type="component" value="Unassembled WGS sequence"/>
</dbReference>
<keyword evidence="2" id="KW-0808">Transferase</keyword>
<dbReference type="STRING" id="994573.T472_0217370"/>
<dbReference type="AlphaFoldDB" id="V7I2V2"/>
<protein>
    <submittedName>
        <fullName evidence="2">Methyltransferase type 11</fullName>
    </submittedName>
</protein>
<dbReference type="InterPro" id="IPR050508">
    <property type="entry name" value="Methyltransf_Superfamily"/>
</dbReference>
<dbReference type="OrthoDB" id="9772751at2"/>
<reference evidence="2 3" key="1">
    <citation type="journal article" date="2014" name="Genome Announc.">
        <title>Genome Sequence of Youngiibacter fragilis, the Type Strain of the Genus Youngiibacter.</title>
        <authorList>
            <person name="Wawrik C.B."/>
            <person name="Callaghan A.V."/>
            <person name="Stamps B.W."/>
            <person name="Wawrik B."/>
        </authorList>
    </citation>
    <scope>NUCLEOTIDE SEQUENCE [LARGE SCALE GENOMIC DNA]</scope>
    <source>
        <strain evidence="2 3">232.1</strain>
    </source>
</reference>
<dbReference type="CDD" id="cd02440">
    <property type="entry name" value="AdoMet_MTases"/>
    <property type="match status" value="1"/>
</dbReference>
<dbReference type="PATRIC" id="fig|994573.3.peg.3291"/>
<dbReference type="RefSeq" id="WP_023388938.1">
    <property type="nucleotide sequence ID" value="NZ_AXUN02000217.1"/>
</dbReference>
<dbReference type="PANTHER" id="PTHR42912">
    <property type="entry name" value="METHYLTRANSFERASE"/>
    <property type="match status" value="1"/>
</dbReference>
<evidence type="ECO:0000313" key="2">
    <source>
        <dbReference type="EMBL" id="ETA79347.1"/>
    </source>
</evidence>
<dbReference type="InterPro" id="IPR041698">
    <property type="entry name" value="Methyltransf_25"/>
</dbReference>
<dbReference type="InterPro" id="IPR029063">
    <property type="entry name" value="SAM-dependent_MTases_sf"/>
</dbReference>
<dbReference type="GO" id="GO:0008168">
    <property type="term" value="F:methyltransferase activity"/>
    <property type="evidence" value="ECO:0007669"/>
    <property type="project" value="UniProtKB-KW"/>
</dbReference>
<organism evidence="2 3">
    <name type="scientific">Youngiibacter fragilis 232.1</name>
    <dbReference type="NCBI Taxonomy" id="994573"/>
    <lineage>
        <taxon>Bacteria</taxon>
        <taxon>Bacillati</taxon>
        <taxon>Bacillota</taxon>
        <taxon>Clostridia</taxon>
        <taxon>Eubacteriales</taxon>
        <taxon>Clostridiaceae</taxon>
        <taxon>Youngiibacter</taxon>
    </lineage>
</organism>
<dbReference type="eggNOG" id="COG2226">
    <property type="taxonomic scope" value="Bacteria"/>
</dbReference>
<dbReference type="Pfam" id="PF13649">
    <property type="entry name" value="Methyltransf_25"/>
    <property type="match status" value="1"/>
</dbReference>
<comment type="caution">
    <text evidence="2">The sequence shown here is derived from an EMBL/GenBank/DDBJ whole genome shotgun (WGS) entry which is preliminary data.</text>
</comment>
<dbReference type="GO" id="GO:0032259">
    <property type="term" value="P:methylation"/>
    <property type="evidence" value="ECO:0007669"/>
    <property type="project" value="UniProtKB-KW"/>
</dbReference>